<evidence type="ECO:0000259" key="3">
    <source>
        <dbReference type="Pfam" id="PF10342"/>
    </source>
</evidence>
<dbReference type="Pfam" id="PF10342">
    <property type="entry name" value="Kre9_KNH"/>
    <property type="match status" value="1"/>
</dbReference>
<accession>A0A9N9NPG6</accession>
<evidence type="ECO:0000256" key="1">
    <source>
        <dbReference type="ARBA" id="ARBA00022729"/>
    </source>
</evidence>
<dbReference type="InterPro" id="IPR018466">
    <property type="entry name" value="Kre9/Knh1-like_N"/>
</dbReference>
<evidence type="ECO:0000256" key="2">
    <source>
        <dbReference type="SAM" id="MobiDB-lite"/>
    </source>
</evidence>
<dbReference type="EMBL" id="CAJVQA010017991">
    <property type="protein sequence ID" value="CAG8751575.1"/>
    <property type="molecule type" value="Genomic_DNA"/>
</dbReference>
<dbReference type="AlphaFoldDB" id="A0A9N9NPG6"/>
<reference evidence="4" key="1">
    <citation type="submission" date="2021-06" db="EMBL/GenBank/DDBJ databases">
        <authorList>
            <person name="Kallberg Y."/>
            <person name="Tangrot J."/>
            <person name="Rosling A."/>
        </authorList>
    </citation>
    <scope>NUCLEOTIDE SEQUENCE</scope>
    <source>
        <strain evidence="4">FL966</strain>
    </source>
</reference>
<organism evidence="4 5">
    <name type="scientific">Cetraspora pellucida</name>
    <dbReference type="NCBI Taxonomy" id="1433469"/>
    <lineage>
        <taxon>Eukaryota</taxon>
        <taxon>Fungi</taxon>
        <taxon>Fungi incertae sedis</taxon>
        <taxon>Mucoromycota</taxon>
        <taxon>Glomeromycotina</taxon>
        <taxon>Glomeromycetes</taxon>
        <taxon>Diversisporales</taxon>
        <taxon>Gigasporaceae</taxon>
        <taxon>Cetraspora</taxon>
    </lineage>
</organism>
<feature type="non-terminal residue" evidence="4">
    <location>
        <position position="1"/>
    </location>
</feature>
<feature type="region of interest" description="Disordered" evidence="2">
    <location>
        <begin position="36"/>
        <end position="59"/>
    </location>
</feature>
<keyword evidence="1" id="KW-0732">Signal</keyword>
<sequence>ETKRSFNFQIVESSEDMIDLKYEAANKLDMVLEQNLNDDNNQNSEKEDSENINNKEEDANMIENDYEKEVDEMYKGKIDYKAEVEVNKMYREDIEETDRIDRVEFDEIEDEETTKRITKSTKAKVTQQVRIFQEQKDNEQYVKQRLKHNINHLLHGNNKIPYHNVFQHDHDWNHNPHPKPTNTHQPKPTPLGITITCPDEGSNFISGDNIKISFCPNKSITKIDSIDFKLNEPAKECYTYIYTLLLVAPNAQYVIAITTVSGLTESGTFFINNPGFGLVISKPTFGQKVKSGDKLTIKWKVRNIQIISKLSLDIIFITGPGSNILSYLAINVPVSLEKETVTISKDIQSLQDYNIIIQVNHSSSGLGVEAYQSDTFTIL</sequence>
<evidence type="ECO:0000313" key="4">
    <source>
        <dbReference type="EMBL" id="CAG8751575.1"/>
    </source>
</evidence>
<keyword evidence="5" id="KW-1185">Reference proteome</keyword>
<feature type="domain" description="Yeast cell wall synthesis Kre9/Knh1-like N-terminal" evidence="3">
    <location>
        <begin position="282"/>
        <end position="378"/>
    </location>
</feature>
<protein>
    <submittedName>
        <fullName evidence="4">6401_t:CDS:1</fullName>
    </submittedName>
</protein>
<comment type="caution">
    <text evidence="4">The sequence shown here is derived from an EMBL/GenBank/DDBJ whole genome shotgun (WGS) entry which is preliminary data.</text>
</comment>
<evidence type="ECO:0000313" key="5">
    <source>
        <dbReference type="Proteomes" id="UP000789759"/>
    </source>
</evidence>
<proteinExistence type="predicted"/>
<dbReference type="Proteomes" id="UP000789759">
    <property type="component" value="Unassembled WGS sequence"/>
</dbReference>
<gene>
    <name evidence="4" type="ORF">CPELLU_LOCUS14733</name>
</gene>
<name>A0A9N9NPG6_9GLOM</name>
<dbReference type="OrthoDB" id="2437939at2759"/>